<dbReference type="PROSITE" id="PS00410">
    <property type="entry name" value="G_DYNAMIN_1"/>
    <property type="match status" value="1"/>
</dbReference>
<dbReference type="Pfam" id="PF00350">
    <property type="entry name" value="Dynamin_N"/>
    <property type="match status" value="1"/>
</dbReference>
<dbReference type="EC" id="3.6.5.5" evidence="1"/>
<dbReference type="InterPro" id="IPR000375">
    <property type="entry name" value="Dynamin_stalk"/>
</dbReference>
<dbReference type="InterPro" id="IPR027417">
    <property type="entry name" value="P-loop_NTPase"/>
</dbReference>
<feature type="domain" description="Dynamin-type G" evidence="9">
    <location>
        <begin position="252"/>
        <end position="531"/>
    </location>
</feature>
<dbReference type="GO" id="GO:0005874">
    <property type="term" value="C:microtubule"/>
    <property type="evidence" value="ECO:0007669"/>
    <property type="project" value="TreeGrafter"/>
</dbReference>
<dbReference type="InterPro" id="IPR019762">
    <property type="entry name" value="Dynamin_GTPase_CS"/>
</dbReference>
<evidence type="ECO:0000256" key="7">
    <source>
        <dbReference type="SAM" id="MobiDB-lite"/>
    </source>
</evidence>
<feature type="domain" description="GED" evidence="8">
    <location>
        <begin position="908"/>
        <end position="1001"/>
    </location>
</feature>
<evidence type="ECO:0000313" key="11">
    <source>
        <dbReference type="Proteomes" id="UP001151582"/>
    </source>
</evidence>
<evidence type="ECO:0000313" key="10">
    <source>
        <dbReference type="EMBL" id="KAJ1974435.1"/>
    </source>
</evidence>
<feature type="region of interest" description="Disordered" evidence="7">
    <location>
        <begin position="789"/>
        <end position="843"/>
    </location>
</feature>
<evidence type="ECO:0000256" key="4">
    <source>
        <dbReference type="ARBA" id="ARBA00023134"/>
    </source>
</evidence>
<dbReference type="InterPro" id="IPR056495">
    <property type="entry name" value="LIS_MGM1"/>
</dbReference>
<dbReference type="GO" id="GO:0003924">
    <property type="term" value="F:GTPase activity"/>
    <property type="evidence" value="ECO:0007669"/>
    <property type="project" value="InterPro"/>
</dbReference>
<reference evidence="10" key="1">
    <citation type="submission" date="2022-07" db="EMBL/GenBank/DDBJ databases">
        <title>Phylogenomic reconstructions and comparative analyses of Kickxellomycotina fungi.</title>
        <authorList>
            <person name="Reynolds N.K."/>
            <person name="Stajich J.E."/>
            <person name="Barry K."/>
            <person name="Grigoriev I.V."/>
            <person name="Crous P."/>
            <person name="Smith M.E."/>
        </authorList>
    </citation>
    <scope>NUCLEOTIDE SEQUENCE</scope>
    <source>
        <strain evidence="10">RSA 567</strain>
    </source>
</reference>
<evidence type="ECO:0000256" key="5">
    <source>
        <dbReference type="ARBA" id="ARBA00048040"/>
    </source>
</evidence>
<name>A0A9W8B3M7_9FUNG</name>
<dbReference type="Gene3D" id="3.40.50.300">
    <property type="entry name" value="P-loop containing nucleotide triphosphate hydrolases"/>
    <property type="match status" value="1"/>
</dbReference>
<dbReference type="PROSITE" id="PS51388">
    <property type="entry name" value="GED"/>
    <property type="match status" value="1"/>
</dbReference>
<keyword evidence="2 6" id="KW-0547">Nucleotide-binding</keyword>
<dbReference type="InterPro" id="IPR030381">
    <property type="entry name" value="G_DYNAMIN_dom"/>
</dbReference>
<evidence type="ECO:0000256" key="2">
    <source>
        <dbReference type="ARBA" id="ARBA00022741"/>
    </source>
</evidence>
<evidence type="ECO:0000256" key="1">
    <source>
        <dbReference type="ARBA" id="ARBA00011980"/>
    </source>
</evidence>
<dbReference type="CDD" id="cd08771">
    <property type="entry name" value="DLP_1"/>
    <property type="match status" value="1"/>
</dbReference>
<dbReference type="PANTHER" id="PTHR11566">
    <property type="entry name" value="DYNAMIN"/>
    <property type="match status" value="1"/>
</dbReference>
<evidence type="ECO:0000259" key="9">
    <source>
        <dbReference type="PROSITE" id="PS51718"/>
    </source>
</evidence>
<feature type="non-terminal residue" evidence="10">
    <location>
        <position position="1048"/>
    </location>
</feature>
<dbReference type="AlphaFoldDB" id="A0A9W8B3M7"/>
<evidence type="ECO:0000259" key="8">
    <source>
        <dbReference type="PROSITE" id="PS51388"/>
    </source>
</evidence>
<feature type="compositionally biased region" description="Low complexity" evidence="7">
    <location>
        <begin position="812"/>
        <end position="842"/>
    </location>
</feature>
<dbReference type="Pfam" id="PF01031">
    <property type="entry name" value="Dynamin_M"/>
    <property type="match status" value="1"/>
</dbReference>
<evidence type="ECO:0000256" key="6">
    <source>
        <dbReference type="RuleBase" id="RU003932"/>
    </source>
</evidence>
<dbReference type="EMBL" id="JANBQB010000654">
    <property type="protein sequence ID" value="KAJ1974435.1"/>
    <property type="molecule type" value="Genomic_DNA"/>
</dbReference>
<dbReference type="GO" id="GO:0031623">
    <property type="term" value="P:receptor internalization"/>
    <property type="evidence" value="ECO:0007669"/>
    <property type="project" value="TreeGrafter"/>
</dbReference>
<dbReference type="SMART" id="SM00053">
    <property type="entry name" value="DYNc"/>
    <property type="match status" value="1"/>
</dbReference>
<proteinExistence type="inferred from homology"/>
<dbReference type="InterPro" id="IPR022812">
    <property type="entry name" value="Dynamin"/>
</dbReference>
<accession>A0A9W8B3M7</accession>
<keyword evidence="4 6" id="KW-0342">GTP-binding</keyword>
<dbReference type="GO" id="GO:0008017">
    <property type="term" value="F:microtubule binding"/>
    <property type="evidence" value="ECO:0007669"/>
    <property type="project" value="TreeGrafter"/>
</dbReference>
<comment type="catalytic activity">
    <reaction evidence="5">
        <text>GTP + H2O = GDP + phosphate + H(+)</text>
        <dbReference type="Rhea" id="RHEA:19669"/>
        <dbReference type="ChEBI" id="CHEBI:15377"/>
        <dbReference type="ChEBI" id="CHEBI:15378"/>
        <dbReference type="ChEBI" id="CHEBI:37565"/>
        <dbReference type="ChEBI" id="CHEBI:43474"/>
        <dbReference type="ChEBI" id="CHEBI:58189"/>
        <dbReference type="EC" id="3.6.5.5"/>
    </reaction>
</comment>
<dbReference type="OrthoDB" id="5061070at2759"/>
<dbReference type="InterPro" id="IPR045063">
    <property type="entry name" value="Dynamin_N"/>
</dbReference>
<dbReference type="PRINTS" id="PR00195">
    <property type="entry name" value="DYNAMIN"/>
</dbReference>
<keyword evidence="11" id="KW-1185">Reference proteome</keyword>
<organism evidence="10 11">
    <name type="scientific">Dimargaris verticillata</name>
    <dbReference type="NCBI Taxonomy" id="2761393"/>
    <lineage>
        <taxon>Eukaryota</taxon>
        <taxon>Fungi</taxon>
        <taxon>Fungi incertae sedis</taxon>
        <taxon>Zoopagomycota</taxon>
        <taxon>Kickxellomycotina</taxon>
        <taxon>Dimargaritomycetes</taxon>
        <taxon>Dimargaritales</taxon>
        <taxon>Dimargaritaceae</taxon>
        <taxon>Dimargaris</taxon>
    </lineage>
</organism>
<sequence>MLSLALARPRARPWSRISAFPRPLLAPYHRHRSATQPWTTLPTLLRVPIAQPYQQTRQVSFIFRQFVPKVATHLLRVPLTVVGVGAGAATYANYKINQVADSLAPPDWLISAWSTAKEWTQQQQQAATGPSDWKVTEWVQQLFAQNANSTASPGQASTYLFGVPPGPYGNSDGGSSGAGSGGFAPPPPPPPSASSTYSAAAADHDDRDSNPNTFHAPSSTNANGHGGEFTHFIKTLIEVQNVLKTVDFQDRALQFPNIVVVGSQSSGKSSVLEAIVGHQFLPKGSNMVTRRPIELTLVHTPDSTEQYGEFPDLGLGKIHDFTQIQKTLTDLNLAVPESECVSDQPIDLRIYSPHIPDLKLVDLPGYIQVHTRNQPTVLKQRIRDLCERYIQAPNVILAVCAADVDLANSEALLASRRADPLGLRTIGVVTKMDTVEPDVGRAILLNRDYPLQLGYIGVVCKPIDKRAHQPSLASRLAKRAARGDDGASTMTESQYYQLYPAYQDHQLQLGVPTLRAKLVAILEQHMGENLHSIVEAVQTELDEARYQFKVHYSDQRISAQSYVMDSLDHLKHQFKELTARFGKDDIRESIRRLLDERVMELCAELYWDDPRVKELATMSPSVLKSLPAMHNYYQVTPASTLSADALAGQPLYWQRKLERSQSLLTKSGVGRWSTHLIADTLLTNLQAMVSAKPFQFHPLAQRAIMQFSEEMLRSRYLATVEQVENTLKPLKYEVECTDNEWRDARAQTMTNLQREIALCDQRLRSLKDQVGRDKLQSVLKHLNEQATAIAHNQVQKPTPGSHSEPRLKTANSSSTLPAPDSPPTTDTSRSESESPLPSTTTEAALVSAEPKIIDLEEPANLRQPQGQPPVVYSQRLVNVARQVLYLRQRHLILRYRLAAVKSRTCKYQDHRVLCPEVFLHMLATKLAHNAVLFIQVELLNEFFFQFPRELDNRLYYGLSQQQIRDFARENPTIVEQLDLADRKTKLEDVLQTLLNITHNQRGSNGNGHGAAGGLPSASFNTYPPNYYTGPLLSIPPLSGGRGSTSRPY</sequence>
<feature type="compositionally biased region" description="Gly residues" evidence="7">
    <location>
        <begin position="171"/>
        <end position="182"/>
    </location>
</feature>
<dbReference type="InterPro" id="IPR020850">
    <property type="entry name" value="GED_dom"/>
</dbReference>
<dbReference type="Pfam" id="PF24550">
    <property type="entry name" value="LIS_MGM1"/>
    <property type="match status" value="2"/>
</dbReference>
<feature type="compositionally biased region" description="Polar residues" evidence="7">
    <location>
        <begin position="789"/>
        <end position="801"/>
    </location>
</feature>
<dbReference type="GO" id="GO:0005525">
    <property type="term" value="F:GTP binding"/>
    <property type="evidence" value="ECO:0007669"/>
    <property type="project" value="UniProtKB-KW"/>
</dbReference>
<dbReference type="GO" id="GO:0005886">
    <property type="term" value="C:plasma membrane"/>
    <property type="evidence" value="ECO:0007669"/>
    <property type="project" value="TreeGrafter"/>
</dbReference>
<dbReference type="GO" id="GO:0005737">
    <property type="term" value="C:cytoplasm"/>
    <property type="evidence" value="ECO:0007669"/>
    <property type="project" value="TreeGrafter"/>
</dbReference>
<protein>
    <recommendedName>
        <fullName evidence="1">dynamin GTPase</fullName>
        <ecNumber evidence="1">3.6.5.5</ecNumber>
    </recommendedName>
</protein>
<dbReference type="PROSITE" id="PS51718">
    <property type="entry name" value="G_DYNAMIN_2"/>
    <property type="match status" value="1"/>
</dbReference>
<comment type="caution">
    <text evidence="10">The sequence shown here is derived from an EMBL/GenBank/DDBJ whole genome shotgun (WGS) entry which is preliminary data.</text>
</comment>
<keyword evidence="3" id="KW-0378">Hydrolase</keyword>
<dbReference type="SUPFAM" id="SSF52540">
    <property type="entry name" value="P-loop containing nucleoside triphosphate hydrolases"/>
    <property type="match status" value="1"/>
</dbReference>
<evidence type="ECO:0000256" key="3">
    <source>
        <dbReference type="ARBA" id="ARBA00022801"/>
    </source>
</evidence>
<dbReference type="Proteomes" id="UP001151582">
    <property type="component" value="Unassembled WGS sequence"/>
</dbReference>
<feature type="region of interest" description="Disordered" evidence="7">
    <location>
        <begin position="163"/>
        <end position="225"/>
    </location>
</feature>
<dbReference type="PANTHER" id="PTHR11566:SF212">
    <property type="entry name" value="DYNAMIN"/>
    <property type="match status" value="1"/>
</dbReference>
<feature type="compositionally biased region" description="Polar residues" evidence="7">
    <location>
        <begin position="210"/>
        <end position="223"/>
    </location>
</feature>
<dbReference type="InterPro" id="IPR001401">
    <property type="entry name" value="Dynamin_GTPase"/>
</dbReference>
<gene>
    <name evidence="10" type="primary">msp1_1</name>
    <name evidence="10" type="ORF">H4R34_004719</name>
</gene>
<comment type="similarity">
    <text evidence="6">Belongs to the TRAFAC class dynamin-like GTPase superfamily. Dynamin/Fzo/YdjA family.</text>
</comment>